<keyword evidence="1" id="KW-0479">Metal-binding</keyword>
<gene>
    <name evidence="7" type="ORF">FA13DRAFT_1738871</name>
</gene>
<feature type="region of interest" description="Disordered" evidence="5">
    <location>
        <begin position="1"/>
        <end position="23"/>
    </location>
</feature>
<dbReference type="SUPFAM" id="SSF144232">
    <property type="entry name" value="HIT/MYND zinc finger-like"/>
    <property type="match status" value="1"/>
</dbReference>
<keyword evidence="3" id="KW-0862">Zinc</keyword>
<feature type="domain" description="MYND-type" evidence="6">
    <location>
        <begin position="434"/>
        <end position="475"/>
    </location>
</feature>
<dbReference type="InterPro" id="IPR002893">
    <property type="entry name" value="Znf_MYND"/>
</dbReference>
<dbReference type="AlphaFoldDB" id="A0A4Y7ST15"/>
<evidence type="ECO:0000259" key="6">
    <source>
        <dbReference type="PROSITE" id="PS50865"/>
    </source>
</evidence>
<dbReference type="Proteomes" id="UP000298030">
    <property type="component" value="Unassembled WGS sequence"/>
</dbReference>
<evidence type="ECO:0000256" key="1">
    <source>
        <dbReference type="ARBA" id="ARBA00022723"/>
    </source>
</evidence>
<dbReference type="Pfam" id="PF01753">
    <property type="entry name" value="zf-MYND"/>
    <property type="match status" value="1"/>
</dbReference>
<evidence type="ECO:0000313" key="7">
    <source>
        <dbReference type="EMBL" id="TEB24851.1"/>
    </source>
</evidence>
<evidence type="ECO:0000256" key="5">
    <source>
        <dbReference type="SAM" id="MobiDB-lite"/>
    </source>
</evidence>
<sequence length="660" mass="74678">MSRSGAHVGGTGRTGGIAQRVSNAQSGDPRHLWDLYLELTPQNCTTEVAMIVLSHLNPDLVPSVSTREHERLPHKTYVDRALPCVTTVAMIGAACHTRPSFGVGTIPHLVKSVDGICLWMGFLLYFGLSYPNPPLPGEDFRNAYYTHCQLLFDMVETDTRLSNAILSSQTFIDLLLRCWMVEGKGGEVFMKIDLDSDSACPIVNLMLLTTENDVGVDLLIHQILSRPRGFAVDFARALISRARQLVQYKAPPTKSIGYIQGILRITEKLLSLAPALRRSFLKVNYLTELAQVLNSVSADASQTAHPMKFMKHTVSSVMRLTLLIMEETPRAIHNWRDMIRGNYYAILVRALAHVAPEDYSTDNLYTQLLNVFGIHTIYPCLIKPLSTARIPEASRNRLAQDPRFKKKWDILQSGLQERLHVHSIMPQGFSICDNLSCPRNQSGRQMKQCSRCLTVIYCSEQCQRADWKGRHQAECELASVDHAHRRAGDVVYSHAARTFHTFFVEWMYNSHWPYLRQSAKQMYPSLGLNQWFVIIRTHEMQYHTGLEPLALLPRSSPHYVAAHGNEEVWWERRKSDVFDQAYLKPRIKEVLGEYKNGKLKARLGVKGSGEVAVAEGVFQMGNNYSVYLTVPLKRASSKAKWEAAYSIARYACHPNSTRSM</sequence>
<keyword evidence="2 4" id="KW-0863">Zinc-finger</keyword>
<accession>A0A4Y7ST15</accession>
<dbReference type="PROSITE" id="PS50865">
    <property type="entry name" value="ZF_MYND_2"/>
    <property type="match status" value="1"/>
</dbReference>
<evidence type="ECO:0000256" key="3">
    <source>
        <dbReference type="ARBA" id="ARBA00022833"/>
    </source>
</evidence>
<proteinExistence type="predicted"/>
<dbReference type="Gene3D" id="6.10.140.2220">
    <property type="match status" value="1"/>
</dbReference>
<dbReference type="GO" id="GO:0008270">
    <property type="term" value="F:zinc ion binding"/>
    <property type="evidence" value="ECO:0007669"/>
    <property type="project" value="UniProtKB-KW"/>
</dbReference>
<dbReference type="STRING" id="71717.A0A4Y7ST15"/>
<reference evidence="7 8" key="1">
    <citation type="journal article" date="2019" name="Nat. Ecol. Evol.">
        <title>Megaphylogeny resolves global patterns of mushroom evolution.</title>
        <authorList>
            <person name="Varga T."/>
            <person name="Krizsan K."/>
            <person name="Foldi C."/>
            <person name="Dima B."/>
            <person name="Sanchez-Garcia M."/>
            <person name="Sanchez-Ramirez S."/>
            <person name="Szollosi G.J."/>
            <person name="Szarkandi J.G."/>
            <person name="Papp V."/>
            <person name="Albert L."/>
            <person name="Andreopoulos W."/>
            <person name="Angelini C."/>
            <person name="Antonin V."/>
            <person name="Barry K.W."/>
            <person name="Bougher N.L."/>
            <person name="Buchanan P."/>
            <person name="Buyck B."/>
            <person name="Bense V."/>
            <person name="Catcheside P."/>
            <person name="Chovatia M."/>
            <person name="Cooper J."/>
            <person name="Damon W."/>
            <person name="Desjardin D."/>
            <person name="Finy P."/>
            <person name="Geml J."/>
            <person name="Haridas S."/>
            <person name="Hughes K."/>
            <person name="Justo A."/>
            <person name="Karasinski D."/>
            <person name="Kautmanova I."/>
            <person name="Kiss B."/>
            <person name="Kocsube S."/>
            <person name="Kotiranta H."/>
            <person name="LaButti K.M."/>
            <person name="Lechner B.E."/>
            <person name="Liimatainen K."/>
            <person name="Lipzen A."/>
            <person name="Lukacs Z."/>
            <person name="Mihaltcheva S."/>
            <person name="Morgado L.N."/>
            <person name="Niskanen T."/>
            <person name="Noordeloos M.E."/>
            <person name="Ohm R.A."/>
            <person name="Ortiz-Santana B."/>
            <person name="Ovrebo C."/>
            <person name="Racz N."/>
            <person name="Riley R."/>
            <person name="Savchenko A."/>
            <person name="Shiryaev A."/>
            <person name="Soop K."/>
            <person name="Spirin V."/>
            <person name="Szebenyi C."/>
            <person name="Tomsovsky M."/>
            <person name="Tulloss R.E."/>
            <person name="Uehling J."/>
            <person name="Grigoriev I.V."/>
            <person name="Vagvolgyi C."/>
            <person name="Papp T."/>
            <person name="Martin F.M."/>
            <person name="Miettinen O."/>
            <person name="Hibbett D.S."/>
            <person name="Nagy L.G."/>
        </authorList>
    </citation>
    <scope>NUCLEOTIDE SEQUENCE [LARGE SCALE GENOMIC DNA]</scope>
    <source>
        <strain evidence="7 8">FP101781</strain>
    </source>
</reference>
<comment type="caution">
    <text evidence="7">The sequence shown here is derived from an EMBL/GenBank/DDBJ whole genome shotgun (WGS) entry which is preliminary data.</text>
</comment>
<keyword evidence="8" id="KW-1185">Reference proteome</keyword>
<name>A0A4Y7ST15_COPMI</name>
<dbReference type="OrthoDB" id="3069301at2759"/>
<dbReference type="EMBL" id="QPFP01000062">
    <property type="protein sequence ID" value="TEB24851.1"/>
    <property type="molecule type" value="Genomic_DNA"/>
</dbReference>
<protein>
    <recommendedName>
        <fullName evidence="6">MYND-type domain-containing protein</fullName>
    </recommendedName>
</protein>
<evidence type="ECO:0000256" key="2">
    <source>
        <dbReference type="ARBA" id="ARBA00022771"/>
    </source>
</evidence>
<organism evidence="7 8">
    <name type="scientific">Coprinellus micaceus</name>
    <name type="common">Glistening ink-cap mushroom</name>
    <name type="synonym">Coprinus micaceus</name>
    <dbReference type="NCBI Taxonomy" id="71717"/>
    <lineage>
        <taxon>Eukaryota</taxon>
        <taxon>Fungi</taxon>
        <taxon>Dikarya</taxon>
        <taxon>Basidiomycota</taxon>
        <taxon>Agaricomycotina</taxon>
        <taxon>Agaricomycetes</taxon>
        <taxon>Agaricomycetidae</taxon>
        <taxon>Agaricales</taxon>
        <taxon>Agaricineae</taxon>
        <taxon>Psathyrellaceae</taxon>
        <taxon>Coprinellus</taxon>
    </lineage>
</organism>
<evidence type="ECO:0000313" key="8">
    <source>
        <dbReference type="Proteomes" id="UP000298030"/>
    </source>
</evidence>
<evidence type="ECO:0000256" key="4">
    <source>
        <dbReference type="PROSITE-ProRule" id="PRU00134"/>
    </source>
</evidence>